<dbReference type="PANTHER" id="PTHR42781">
    <property type="entry name" value="SPERMIDINE/PUTRESCINE IMPORT ATP-BINDING PROTEIN POTA"/>
    <property type="match status" value="1"/>
</dbReference>
<keyword evidence="3 6" id="KW-0067">ATP-binding</keyword>
<dbReference type="Gene3D" id="3.40.50.300">
    <property type="entry name" value="P-loop containing nucleotide triphosphate hydrolases"/>
    <property type="match status" value="1"/>
</dbReference>
<keyword evidence="1" id="KW-0813">Transport</keyword>
<feature type="domain" description="ABC transporter" evidence="5">
    <location>
        <begin position="8"/>
        <end position="240"/>
    </location>
</feature>
<name>A0ABS1PFH4_9ACTN</name>
<feature type="compositionally biased region" description="Polar residues" evidence="4">
    <location>
        <begin position="347"/>
        <end position="361"/>
    </location>
</feature>
<dbReference type="InterPro" id="IPR013611">
    <property type="entry name" value="Transp-assoc_OB_typ2"/>
</dbReference>
<sequence length="361" mass="39006">MNKSGHGITISSVTKVFGGLQRPAVDNVSLTIAPGEFMTFLGPSGSGKTTMLSMIAGITSLTTGSICVDGQDISPLKPHKRNLGVVFQQYALFPHMSVAKNIAYPLQQRGMAKKDIAAKVDEALELVHLRDCADRLPRQLSGGQQQRVALARAVVYQPRALLMDEPLGALDKRLRDQLQREIARMHRELGMTFIFVTHDQHEALTLSDRIAVFNEGRIEQVGTPAELYEHPATLFVAQFLGESNTFSGPDRTGSVVVVRPERLDLHPHGSSIPPGHNSLEATVTNIVYVGNHHQVGLHFADNTQGTAMRLAGTPVPAMPGETVTVSWHPDHQAVVPDPAAAAAETEPSGQSDTPRLTQPAI</sequence>
<dbReference type="InterPro" id="IPR017871">
    <property type="entry name" value="ABC_transporter-like_CS"/>
</dbReference>
<proteinExistence type="predicted"/>
<evidence type="ECO:0000256" key="4">
    <source>
        <dbReference type="SAM" id="MobiDB-lite"/>
    </source>
</evidence>
<evidence type="ECO:0000259" key="5">
    <source>
        <dbReference type="PROSITE" id="PS50893"/>
    </source>
</evidence>
<feature type="region of interest" description="Disordered" evidence="4">
    <location>
        <begin position="337"/>
        <end position="361"/>
    </location>
</feature>
<evidence type="ECO:0000313" key="6">
    <source>
        <dbReference type="EMBL" id="MBL1110827.1"/>
    </source>
</evidence>
<dbReference type="PROSITE" id="PS00211">
    <property type="entry name" value="ABC_TRANSPORTER_1"/>
    <property type="match status" value="1"/>
</dbReference>
<dbReference type="InterPro" id="IPR003439">
    <property type="entry name" value="ABC_transporter-like_ATP-bd"/>
</dbReference>
<dbReference type="SUPFAM" id="SSF50331">
    <property type="entry name" value="MOP-like"/>
    <property type="match status" value="1"/>
</dbReference>
<dbReference type="InterPro" id="IPR003593">
    <property type="entry name" value="AAA+_ATPase"/>
</dbReference>
<dbReference type="InterPro" id="IPR050093">
    <property type="entry name" value="ABC_SmlMolc_Importer"/>
</dbReference>
<evidence type="ECO:0000256" key="1">
    <source>
        <dbReference type="ARBA" id="ARBA00022448"/>
    </source>
</evidence>
<organism evidence="6 7">
    <name type="scientific">Streptomyces endocoffeicus</name>
    <dbReference type="NCBI Taxonomy" id="2898945"/>
    <lineage>
        <taxon>Bacteria</taxon>
        <taxon>Bacillati</taxon>
        <taxon>Actinomycetota</taxon>
        <taxon>Actinomycetes</taxon>
        <taxon>Kitasatosporales</taxon>
        <taxon>Streptomycetaceae</taxon>
        <taxon>Streptomyces</taxon>
    </lineage>
</organism>
<dbReference type="SUPFAM" id="SSF52540">
    <property type="entry name" value="P-loop containing nucleoside triphosphate hydrolases"/>
    <property type="match status" value="1"/>
</dbReference>
<reference evidence="6 7" key="1">
    <citation type="submission" date="2021-01" db="EMBL/GenBank/DDBJ databases">
        <title>WGS of actinomycetes isolated from Thailand.</title>
        <authorList>
            <person name="Thawai C."/>
        </authorList>
    </citation>
    <scope>NUCLEOTIDE SEQUENCE [LARGE SCALE GENOMIC DNA]</scope>
    <source>
        <strain evidence="6 7">CA3R110</strain>
    </source>
</reference>
<dbReference type="Proteomes" id="UP000621510">
    <property type="component" value="Unassembled WGS sequence"/>
</dbReference>
<comment type="caution">
    <text evidence="6">The sequence shown here is derived from an EMBL/GenBank/DDBJ whole genome shotgun (WGS) entry which is preliminary data.</text>
</comment>
<dbReference type="PANTHER" id="PTHR42781:SF4">
    <property type="entry name" value="SPERMIDINE_PUTRESCINE IMPORT ATP-BINDING PROTEIN POTA"/>
    <property type="match status" value="1"/>
</dbReference>
<dbReference type="SMART" id="SM00382">
    <property type="entry name" value="AAA"/>
    <property type="match status" value="1"/>
</dbReference>
<dbReference type="RefSeq" id="WP_201846234.1">
    <property type="nucleotide sequence ID" value="NZ_JAERRG010000001.1"/>
</dbReference>
<dbReference type="Gene3D" id="2.40.50.100">
    <property type="match status" value="1"/>
</dbReference>
<keyword evidence="2" id="KW-0547">Nucleotide-binding</keyword>
<dbReference type="PROSITE" id="PS50893">
    <property type="entry name" value="ABC_TRANSPORTER_2"/>
    <property type="match status" value="1"/>
</dbReference>
<dbReference type="Pfam" id="PF00005">
    <property type="entry name" value="ABC_tran"/>
    <property type="match status" value="1"/>
</dbReference>
<dbReference type="Pfam" id="PF08402">
    <property type="entry name" value="TOBE_2"/>
    <property type="match status" value="1"/>
</dbReference>
<dbReference type="EMBL" id="JAERRG010000001">
    <property type="protein sequence ID" value="MBL1110827.1"/>
    <property type="molecule type" value="Genomic_DNA"/>
</dbReference>
<gene>
    <name evidence="6" type="ORF">JK364_00115</name>
</gene>
<evidence type="ECO:0000256" key="2">
    <source>
        <dbReference type="ARBA" id="ARBA00022741"/>
    </source>
</evidence>
<dbReference type="InterPro" id="IPR008995">
    <property type="entry name" value="Mo/tungstate-bd_C_term_dom"/>
</dbReference>
<protein>
    <submittedName>
        <fullName evidence="6">ABC transporter ATP-binding protein</fullName>
    </submittedName>
</protein>
<evidence type="ECO:0000313" key="7">
    <source>
        <dbReference type="Proteomes" id="UP000621510"/>
    </source>
</evidence>
<dbReference type="GO" id="GO:0005524">
    <property type="term" value="F:ATP binding"/>
    <property type="evidence" value="ECO:0007669"/>
    <property type="project" value="UniProtKB-KW"/>
</dbReference>
<keyword evidence="7" id="KW-1185">Reference proteome</keyword>
<evidence type="ECO:0000256" key="3">
    <source>
        <dbReference type="ARBA" id="ARBA00022840"/>
    </source>
</evidence>
<accession>A0ABS1PFH4</accession>
<dbReference type="InterPro" id="IPR027417">
    <property type="entry name" value="P-loop_NTPase"/>
</dbReference>